<dbReference type="GO" id="GO:0098813">
    <property type="term" value="P:nuclear chromosome segregation"/>
    <property type="evidence" value="ECO:0007669"/>
    <property type="project" value="UniProtKB-ARBA"/>
</dbReference>
<dbReference type="PANTHER" id="PTHR22974:SF21">
    <property type="entry name" value="DUAL SPECIFICITY PROTEIN KINASE TTK"/>
    <property type="match status" value="1"/>
</dbReference>
<feature type="region of interest" description="Disordered" evidence="6">
    <location>
        <begin position="168"/>
        <end position="187"/>
    </location>
</feature>
<feature type="region of interest" description="Disordered" evidence="6">
    <location>
        <begin position="515"/>
        <end position="534"/>
    </location>
</feature>
<evidence type="ECO:0000259" key="7">
    <source>
        <dbReference type="PROSITE" id="PS50011"/>
    </source>
</evidence>
<gene>
    <name evidence="8" type="ORF">MNOR_LOCUS585</name>
</gene>
<keyword evidence="5" id="KW-0067">ATP-binding</keyword>
<dbReference type="GO" id="GO:0004712">
    <property type="term" value="F:protein serine/threonine/tyrosine kinase activity"/>
    <property type="evidence" value="ECO:0007669"/>
    <property type="project" value="TreeGrafter"/>
</dbReference>
<dbReference type="SUPFAM" id="SSF56112">
    <property type="entry name" value="Protein kinase-like (PK-like)"/>
    <property type="match status" value="1"/>
</dbReference>
<evidence type="ECO:0000256" key="5">
    <source>
        <dbReference type="ARBA" id="ARBA00022840"/>
    </source>
</evidence>
<dbReference type="EMBL" id="CAXKWB010000134">
    <property type="protein sequence ID" value="CAL4059463.1"/>
    <property type="molecule type" value="Genomic_DNA"/>
</dbReference>
<evidence type="ECO:0000256" key="6">
    <source>
        <dbReference type="SAM" id="MobiDB-lite"/>
    </source>
</evidence>
<keyword evidence="1" id="KW-0723">Serine/threonine-protein kinase</keyword>
<keyword evidence="3" id="KW-0547">Nucleotide-binding</keyword>
<evidence type="ECO:0000256" key="1">
    <source>
        <dbReference type="ARBA" id="ARBA00022527"/>
    </source>
</evidence>
<dbReference type="Gene3D" id="1.10.510.10">
    <property type="entry name" value="Transferase(Phosphotransferase) domain 1"/>
    <property type="match status" value="1"/>
</dbReference>
<feature type="domain" description="Protein kinase" evidence="7">
    <location>
        <begin position="236"/>
        <end position="512"/>
    </location>
</feature>
<dbReference type="GO" id="GO:0007094">
    <property type="term" value="P:mitotic spindle assembly checkpoint signaling"/>
    <property type="evidence" value="ECO:0007669"/>
    <property type="project" value="TreeGrafter"/>
</dbReference>
<sequence length="567" mass="62788">MFDEDLFSKRKEEKENTIPQISFLEANSLGSIENKDKIQTFTESEAAKPLSHPCPQRAFELKQEKENLNSFLHCTEGSVEKENSRENAIACLPDSQAVRSLESLKQSSSPPCTATAGSNTQESSPFFNTDGKITNTSKKLAKSTHTPSTIMNSEALGRNIAATSQQISSKDVNHHPSIMTSSSKGTTIGSQVTRDKIASSHSLNDTRIVATFSAPAPCIAENLEAVDQIGVNFHNYMKLSLLGKGGSSKVYEVFDIKSKIVKAIKVVDLEGVDDSTLNGYKNEISILERLKWSDRVVRLYDYEQTSKTLKIVMERGNKDLSVILANARGKNAAPISPFTIQHYWHGMLLACQAIHMEGIVHSDLKPANFLLVNEMVKLIDFGIASSIQDDMTSVIKDSQSGTFNYMSPESLNDVHHGPIINNRSGNKPIIKIGVKSDVWSLGCILYNLVYGRTPFQHITNPLQKLAAISDQRTKISFPDIADKKLLDVIKQCLQFEFRNRPSIEELLRHPYLSSGALSQKESPPKPEALSTSQREAMQKLVSLSPNSLMKITSMMQKMKDSHEIGNV</sequence>
<accession>A0AAV2PLS2</accession>
<protein>
    <recommendedName>
        <fullName evidence="7">Protein kinase domain-containing protein</fullName>
    </recommendedName>
</protein>
<dbReference type="PROSITE" id="PS50011">
    <property type="entry name" value="PROTEIN_KINASE_DOM"/>
    <property type="match status" value="1"/>
</dbReference>
<evidence type="ECO:0000313" key="9">
    <source>
        <dbReference type="Proteomes" id="UP001497623"/>
    </source>
</evidence>
<reference evidence="8 9" key="1">
    <citation type="submission" date="2024-05" db="EMBL/GenBank/DDBJ databases">
        <authorList>
            <person name="Wallberg A."/>
        </authorList>
    </citation>
    <scope>NUCLEOTIDE SEQUENCE [LARGE SCALE GENOMIC DNA]</scope>
</reference>
<dbReference type="Pfam" id="PF00069">
    <property type="entry name" value="Pkinase"/>
    <property type="match status" value="1"/>
</dbReference>
<feature type="region of interest" description="Disordered" evidence="6">
    <location>
        <begin position="105"/>
        <end position="132"/>
    </location>
</feature>
<evidence type="ECO:0000256" key="4">
    <source>
        <dbReference type="ARBA" id="ARBA00022777"/>
    </source>
</evidence>
<dbReference type="SMART" id="SM00220">
    <property type="entry name" value="S_TKc"/>
    <property type="match status" value="1"/>
</dbReference>
<keyword evidence="4" id="KW-0418">Kinase</keyword>
<feature type="non-terminal residue" evidence="8">
    <location>
        <position position="567"/>
    </location>
</feature>
<dbReference type="InterPro" id="IPR027084">
    <property type="entry name" value="Mps1_cat"/>
</dbReference>
<keyword evidence="2" id="KW-0808">Transferase</keyword>
<dbReference type="GO" id="GO:0033316">
    <property type="term" value="P:meiotic spindle assembly checkpoint signaling"/>
    <property type="evidence" value="ECO:0007669"/>
    <property type="project" value="TreeGrafter"/>
</dbReference>
<dbReference type="PROSITE" id="PS00108">
    <property type="entry name" value="PROTEIN_KINASE_ST"/>
    <property type="match status" value="1"/>
</dbReference>
<dbReference type="Proteomes" id="UP001497623">
    <property type="component" value="Unassembled WGS sequence"/>
</dbReference>
<dbReference type="InterPro" id="IPR000719">
    <property type="entry name" value="Prot_kinase_dom"/>
</dbReference>
<dbReference type="GO" id="GO:0004674">
    <property type="term" value="F:protein serine/threonine kinase activity"/>
    <property type="evidence" value="ECO:0007669"/>
    <property type="project" value="UniProtKB-KW"/>
</dbReference>
<keyword evidence="9" id="KW-1185">Reference proteome</keyword>
<dbReference type="PANTHER" id="PTHR22974">
    <property type="entry name" value="MIXED LINEAGE PROTEIN KINASE"/>
    <property type="match status" value="1"/>
</dbReference>
<dbReference type="GO" id="GO:0000776">
    <property type="term" value="C:kinetochore"/>
    <property type="evidence" value="ECO:0007669"/>
    <property type="project" value="TreeGrafter"/>
</dbReference>
<comment type="caution">
    <text evidence="8">The sequence shown here is derived from an EMBL/GenBank/DDBJ whole genome shotgun (WGS) entry which is preliminary data.</text>
</comment>
<name>A0AAV2PLS2_MEGNR</name>
<dbReference type="GO" id="GO:0005524">
    <property type="term" value="F:ATP binding"/>
    <property type="evidence" value="ECO:0007669"/>
    <property type="project" value="UniProtKB-KW"/>
</dbReference>
<dbReference type="Gene3D" id="3.30.200.20">
    <property type="entry name" value="Phosphorylase Kinase, domain 1"/>
    <property type="match status" value="1"/>
</dbReference>
<dbReference type="InterPro" id="IPR008271">
    <property type="entry name" value="Ser/Thr_kinase_AS"/>
</dbReference>
<dbReference type="GO" id="GO:0034501">
    <property type="term" value="P:protein localization to kinetochore"/>
    <property type="evidence" value="ECO:0007669"/>
    <property type="project" value="TreeGrafter"/>
</dbReference>
<dbReference type="FunFam" id="1.10.510.10:FF:000224">
    <property type="entry name" value="serine/threonine-protein kinase mph1 isoform X1"/>
    <property type="match status" value="1"/>
</dbReference>
<dbReference type="CDD" id="cd14131">
    <property type="entry name" value="PKc_Mps1"/>
    <property type="match status" value="1"/>
</dbReference>
<evidence type="ECO:0000256" key="2">
    <source>
        <dbReference type="ARBA" id="ARBA00022679"/>
    </source>
</evidence>
<evidence type="ECO:0000256" key="3">
    <source>
        <dbReference type="ARBA" id="ARBA00022741"/>
    </source>
</evidence>
<dbReference type="FunFam" id="3.30.200.20:FF:000131">
    <property type="entry name" value="Dual specificity protein kinase TTK"/>
    <property type="match status" value="1"/>
</dbReference>
<organism evidence="8 9">
    <name type="scientific">Meganyctiphanes norvegica</name>
    <name type="common">Northern krill</name>
    <name type="synonym">Thysanopoda norvegica</name>
    <dbReference type="NCBI Taxonomy" id="48144"/>
    <lineage>
        <taxon>Eukaryota</taxon>
        <taxon>Metazoa</taxon>
        <taxon>Ecdysozoa</taxon>
        <taxon>Arthropoda</taxon>
        <taxon>Crustacea</taxon>
        <taxon>Multicrustacea</taxon>
        <taxon>Malacostraca</taxon>
        <taxon>Eumalacostraca</taxon>
        <taxon>Eucarida</taxon>
        <taxon>Euphausiacea</taxon>
        <taxon>Euphausiidae</taxon>
        <taxon>Meganyctiphanes</taxon>
    </lineage>
</organism>
<dbReference type="InterPro" id="IPR011009">
    <property type="entry name" value="Kinase-like_dom_sf"/>
</dbReference>
<dbReference type="AlphaFoldDB" id="A0AAV2PLS2"/>
<proteinExistence type="predicted"/>
<feature type="compositionally biased region" description="Polar residues" evidence="6">
    <location>
        <begin position="178"/>
        <end position="187"/>
    </location>
</feature>
<evidence type="ECO:0000313" key="8">
    <source>
        <dbReference type="EMBL" id="CAL4059463.1"/>
    </source>
</evidence>
<dbReference type="GO" id="GO:0005634">
    <property type="term" value="C:nucleus"/>
    <property type="evidence" value="ECO:0007669"/>
    <property type="project" value="TreeGrafter"/>
</dbReference>